<evidence type="ECO:0000313" key="12">
    <source>
        <dbReference type="EMBL" id="KAJ6264153.1"/>
    </source>
</evidence>
<keyword evidence="13" id="KW-1185">Reference proteome</keyword>
<gene>
    <name evidence="12" type="ORF">Dda_0295</name>
</gene>
<comment type="caution">
    <text evidence="12">The sequence shown here is derived from an EMBL/GenBank/DDBJ whole genome shotgun (WGS) entry which is preliminary data.</text>
</comment>
<evidence type="ECO:0000313" key="13">
    <source>
        <dbReference type="Proteomes" id="UP001221413"/>
    </source>
</evidence>
<feature type="region of interest" description="Disordered" evidence="8">
    <location>
        <begin position="818"/>
        <end position="839"/>
    </location>
</feature>
<evidence type="ECO:0000256" key="7">
    <source>
        <dbReference type="ARBA" id="ARBA00023242"/>
    </source>
</evidence>
<feature type="compositionally biased region" description="Basic and acidic residues" evidence="8">
    <location>
        <begin position="131"/>
        <end position="140"/>
    </location>
</feature>
<keyword evidence="4" id="KW-0489">Methyltransferase</keyword>
<feature type="compositionally biased region" description="Polar residues" evidence="8">
    <location>
        <begin position="153"/>
        <end position="162"/>
    </location>
</feature>
<dbReference type="SMART" id="SM00570">
    <property type="entry name" value="AWS"/>
    <property type="match status" value="1"/>
</dbReference>
<feature type="domain" description="SET" evidence="9">
    <location>
        <begin position="361"/>
        <end position="477"/>
    </location>
</feature>
<feature type="compositionally biased region" description="Polar residues" evidence="8">
    <location>
        <begin position="54"/>
        <end position="64"/>
    </location>
</feature>
<dbReference type="InterPro" id="IPR001214">
    <property type="entry name" value="SET_dom"/>
</dbReference>
<keyword evidence="6" id="KW-0949">S-adenosyl-L-methionine</keyword>
<dbReference type="GO" id="GO:0005634">
    <property type="term" value="C:nucleus"/>
    <property type="evidence" value="ECO:0007669"/>
    <property type="project" value="UniProtKB-SubCell"/>
</dbReference>
<dbReference type="AlphaFoldDB" id="A0AAD6J479"/>
<evidence type="ECO:0000259" key="9">
    <source>
        <dbReference type="PROSITE" id="PS50280"/>
    </source>
</evidence>
<dbReference type="InterPro" id="IPR050777">
    <property type="entry name" value="SET2_Histone-Lys_MeTrsfase"/>
</dbReference>
<comment type="subcellular location">
    <subcellularLocation>
        <location evidence="2">Chromosome</location>
    </subcellularLocation>
    <subcellularLocation>
        <location evidence="1">Nucleus</location>
    </subcellularLocation>
</comment>
<dbReference type="PROSITE" id="PS50868">
    <property type="entry name" value="POST_SET"/>
    <property type="match status" value="1"/>
</dbReference>
<feature type="compositionally biased region" description="Low complexity" evidence="8">
    <location>
        <begin position="71"/>
        <end position="92"/>
    </location>
</feature>
<organism evidence="12 13">
    <name type="scientific">Drechslerella dactyloides</name>
    <name type="common">Nematode-trapping fungus</name>
    <name type="synonym">Arthrobotrys dactyloides</name>
    <dbReference type="NCBI Taxonomy" id="74499"/>
    <lineage>
        <taxon>Eukaryota</taxon>
        <taxon>Fungi</taxon>
        <taxon>Dikarya</taxon>
        <taxon>Ascomycota</taxon>
        <taxon>Pezizomycotina</taxon>
        <taxon>Orbiliomycetes</taxon>
        <taxon>Orbiliales</taxon>
        <taxon>Orbiliaceae</taxon>
        <taxon>Drechslerella</taxon>
    </lineage>
</organism>
<feature type="region of interest" description="Disordered" evidence="8">
    <location>
        <begin position="910"/>
        <end position="929"/>
    </location>
</feature>
<evidence type="ECO:0000259" key="10">
    <source>
        <dbReference type="PROSITE" id="PS50868"/>
    </source>
</evidence>
<dbReference type="GO" id="GO:0005694">
    <property type="term" value="C:chromosome"/>
    <property type="evidence" value="ECO:0007669"/>
    <property type="project" value="UniProtKB-SubCell"/>
</dbReference>
<dbReference type="EMBL" id="JAQGDS010000001">
    <property type="protein sequence ID" value="KAJ6264153.1"/>
    <property type="molecule type" value="Genomic_DNA"/>
</dbReference>
<feature type="domain" description="AWS" evidence="11">
    <location>
        <begin position="304"/>
        <end position="350"/>
    </location>
</feature>
<feature type="region of interest" description="Disordered" evidence="8">
    <location>
        <begin position="507"/>
        <end position="526"/>
    </location>
</feature>
<dbReference type="GO" id="GO:0042054">
    <property type="term" value="F:histone methyltransferase activity"/>
    <property type="evidence" value="ECO:0007669"/>
    <property type="project" value="InterPro"/>
</dbReference>
<name>A0AAD6J479_DREDA</name>
<dbReference type="Gene3D" id="2.170.270.10">
    <property type="entry name" value="SET domain"/>
    <property type="match status" value="1"/>
</dbReference>
<dbReference type="PROSITE" id="PS50280">
    <property type="entry name" value="SET"/>
    <property type="match status" value="1"/>
</dbReference>
<evidence type="ECO:0000259" key="11">
    <source>
        <dbReference type="PROSITE" id="PS51215"/>
    </source>
</evidence>
<evidence type="ECO:0000256" key="5">
    <source>
        <dbReference type="ARBA" id="ARBA00022679"/>
    </source>
</evidence>
<feature type="compositionally biased region" description="Basic residues" evidence="8">
    <location>
        <begin position="709"/>
        <end position="720"/>
    </location>
</feature>
<keyword evidence="7" id="KW-0539">Nucleus</keyword>
<dbReference type="SMART" id="SM00317">
    <property type="entry name" value="SET"/>
    <property type="match status" value="1"/>
</dbReference>
<feature type="region of interest" description="Disordered" evidence="8">
    <location>
        <begin position="1"/>
        <end position="194"/>
    </location>
</feature>
<evidence type="ECO:0000256" key="6">
    <source>
        <dbReference type="ARBA" id="ARBA00022691"/>
    </source>
</evidence>
<keyword evidence="5" id="KW-0808">Transferase</keyword>
<evidence type="ECO:0000256" key="8">
    <source>
        <dbReference type="SAM" id="MobiDB-lite"/>
    </source>
</evidence>
<accession>A0AAD6J479</accession>
<dbReference type="PANTHER" id="PTHR22884">
    <property type="entry name" value="SET DOMAIN PROTEINS"/>
    <property type="match status" value="1"/>
</dbReference>
<feature type="compositionally biased region" description="Acidic residues" evidence="8">
    <location>
        <begin position="829"/>
        <end position="839"/>
    </location>
</feature>
<evidence type="ECO:0000256" key="2">
    <source>
        <dbReference type="ARBA" id="ARBA00004286"/>
    </source>
</evidence>
<dbReference type="Pfam" id="PF17907">
    <property type="entry name" value="AWS"/>
    <property type="match status" value="1"/>
</dbReference>
<proteinExistence type="predicted"/>
<evidence type="ECO:0000256" key="3">
    <source>
        <dbReference type="ARBA" id="ARBA00022454"/>
    </source>
</evidence>
<dbReference type="Pfam" id="PF00856">
    <property type="entry name" value="SET"/>
    <property type="match status" value="1"/>
</dbReference>
<feature type="compositionally biased region" description="Polar residues" evidence="8">
    <location>
        <begin position="8"/>
        <end position="20"/>
    </location>
</feature>
<sequence>MSLRRRQSAASVTPSLSATGAATPADSVRSGRSSRNRVTVHGKDVDMTSDGDVETSSVDEQPSRSLRKRNSAAALLQTSAAAAPSSKSSTPSRLTADSSRRHSTRIDTVAAAKKDKAPITPQPTHKSQTRRILEAVEKAKSAAAKLPSGKMSGKQTPASTRKGSQEKDFDLSDSESNGDPMDLSDNDGSSRSSERHIIVPAVKRKKWAAHGLYTGQDTHMLGKSTLKAKKGVEPRKRNPFPMPMYKGQTILETERDFVLPYTVFNLDPWVYPKPPGWKSLKRNVFVGEAADIYRNQRNSRKNAYQSTVCNCTPEAGGCGPGCLNRVMYYECDKNNCSLKDCQNRPFRDLAIRVENDTWFDDGIEIILTHDKGYGLRACRSFGPNQIIVEYIGEIITQEECEERLHGPYKDNESYYLMEFDNSLIIDATRGSLARFVNHSCAPNCKMEKWMVAGQPRMALFAGDEGIEVGEELTYDYNFSWFSGGSTQLCRCGTEQCRGLVGKRNERRVSTPIPEPPPKVVKRVKAPPPKPIKREIRKKAVKASNARVVKTKKAPASKAVAAGAKRKVAPKRVAVKPKPAARILAKKAVAKKVVKKPGVKKVVKKTTGVKAKIVKTTKITKATAKTAKGKATTVKRTAKTTKTTKATKSGKGTIAKVTKPRKPRAPAAAAAPAGGEGSSAPLPEGAAGQTPGEAKEGEQLPEALRKLKEKTHRVLKPKPPPKPKPAPERQVVKRLKWVDGQLRAVEMRLTQAPPVQKSPASSLGRRRFEKAKMIGNAIAAGLISQDGTRLTGKLPNGRELSPGSAAIDPALVGGTIAPEQYLIPDSQSPDLEDDDYDSEEDDYANDLNFVKWPSAVARAYGIHDTAIGLTTYRKITGYYTKITEFDQGPIPDEPSSKYIYVKVPRTIRVQQQSQWESDPDQDIPKATTGPPQYVRIGQSYVLYTKEVALGKLGKARTLYMRQHGRYKPWKADGPLPRKTLKEKLKLKQKRLPKPPPRDGTGGITRTHHGLASAAPTANMLHPDYPFSHNAASIYERPDYRPGFRPDTSFMTAAPGFESYNIQPAFPEHSADDLTTDPTLKRKFELGSILNEGELDHHQKRQRYIDAEDGRSTFAANPFATYTNTHGDVTFTEASAPQMNAPVTDPELMNPTGANIEPSFANSFDGASGFAAHAVNGNIGDDTGSPNRGPDFSQFVGVWPPPVPAVVREEGSPAAVAEAEAAVSVAVASSVPKIASELARVEGTL</sequence>
<protein>
    <submittedName>
        <fullName evidence="12">Histone-lysine N-methyltransferase</fullName>
    </submittedName>
</protein>
<evidence type="ECO:0000256" key="1">
    <source>
        <dbReference type="ARBA" id="ARBA00004123"/>
    </source>
</evidence>
<reference evidence="12" key="1">
    <citation type="submission" date="2023-01" db="EMBL/GenBank/DDBJ databases">
        <title>The chitinases involved in constricting ring structure development in the nematode-trapping fungus Drechslerella dactyloides.</title>
        <authorList>
            <person name="Wang R."/>
            <person name="Zhang L."/>
            <person name="Tang P."/>
            <person name="Li S."/>
            <person name="Liang L."/>
        </authorList>
    </citation>
    <scope>NUCLEOTIDE SEQUENCE</scope>
    <source>
        <strain evidence="12">YMF1.00031</strain>
    </source>
</reference>
<dbReference type="GO" id="GO:0032259">
    <property type="term" value="P:methylation"/>
    <property type="evidence" value="ECO:0007669"/>
    <property type="project" value="UniProtKB-KW"/>
</dbReference>
<feature type="region of interest" description="Disordered" evidence="8">
    <location>
        <begin position="709"/>
        <end position="731"/>
    </location>
</feature>
<keyword evidence="3" id="KW-0158">Chromosome</keyword>
<dbReference type="PROSITE" id="PS51215">
    <property type="entry name" value="AWS"/>
    <property type="match status" value="1"/>
</dbReference>
<dbReference type="SUPFAM" id="SSF82199">
    <property type="entry name" value="SET domain"/>
    <property type="match status" value="1"/>
</dbReference>
<feature type="compositionally biased region" description="Low complexity" evidence="8">
    <location>
        <begin position="627"/>
        <end position="655"/>
    </location>
</feature>
<feature type="region of interest" description="Disordered" evidence="8">
    <location>
        <begin position="984"/>
        <end position="1006"/>
    </location>
</feature>
<dbReference type="InterPro" id="IPR006560">
    <property type="entry name" value="AWS_dom"/>
</dbReference>
<dbReference type="InterPro" id="IPR003616">
    <property type="entry name" value="Post-SET_dom"/>
</dbReference>
<evidence type="ECO:0000256" key="4">
    <source>
        <dbReference type="ARBA" id="ARBA00022603"/>
    </source>
</evidence>
<dbReference type="Proteomes" id="UP001221413">
    <property type="component" value="Unassembled WGS sequence"/>
</dbReference>
<feature type="region of interest" description="Disordered" evidence="8">
    <location>
        <begin position="627"/>
        <end position="696"/>
    </location>
</feature>
<feature type="domain" description="Post-SET" evidence="10">
    <location>
        <begin position="485"/>
        <end position="501"/>
    </location>
</feature>
<dbReference type="InterPro" id="IPR046341">
    <property type="entry name" value="SET_dom_sf"/>
</dbReference>